<comment type="caution">
    <text evidence="1">The sequence shown here is derived from an EMBL/GenBank/DDBJ whole genome shotgun (WGS) entry which is preliminary data.</text>
</comment>
<reference evidence="1 2" key="1">
    <citation type="journal article" date="2018" name="Environ. Microbiol.">
        <title>Isolation and genomic characterization of Novimethylophilus kurashikiensis gen. nov. sp. nov., a new lanthanide-dependent methylotrophic species of Methylophilaceae.</title>
        <authorList>
            <person name="Lv H."/>
            <person name="Sahin N."/>
            <person name="Tani A."/>
        </authorList>
    </citation>
    <scope>NUCLEOTIDE SEQUENCE [LARGE SCALE GENOMIC DNA]</scope>
    <source>
        <strain evidence="1 2">La2-4</strain>
    </source>
</reference>
<evidence type="ECO:0000313" key="1">
    <source>
        <dbReference type="EMBL" id="GBG14545.1"/>
    </source>
</evidence>
<organism evidence="1 2">
    <name type="scientific">Novimethylophilus kurashikiensis</name>
    <dbReference type="NCBI Taxonomy" id="1825523"/>
    <lineage>
        <taxon>Bacteria</taxon>
        <taxon>Pseudomonadati</taxon>
        <taxon>Pseudomonadota</taxon>
        <taxon>Betaproteobacteria</taxon>
        <taxon>Nitrosomonadales</taxon>
        <taxon>Methylophilaceae</taxon>
        <taxon>Novimethylophilus</taxon>
    </lineage>
</organism>
<dbReference type="RefSeq" id="WP_109015734.1">
    <property type="nucleotide sequence ID" value="NZ_BDOQ01000008.1"/>
</dbReference>
<name>A0A2R5F937_9PROT</name>
<dbReference type="EMBL" id="BDOQ01000008">
    <property type="protein sequence ID" value="GBG14545.1"/>
    <property type="molecule type" value="Genomic_DNA"/>
</dbReference>
<proteinExistence type="predicted"/>
<evidence type="ECO:0000313" key="2">
    <source>
        <dbReference type="Proteomes" id="UP000245081"/>
    </source>
</evidence>
<keyword evidence="1" id="KW-0670">Pyruvate</keyword>
<sequence>MATTIASLYLNRMVPLAQLLKLLDLSVQPLLTARQLKYKLGSDYDAESFAKLYRDYHDSILDTLHLLNGYLQSVQSAHEVTLYTLDANLGELFNNVKVVLEFVLNPKGLQDAMQSKLGKAINGDRHLGCAPQAKAAETIYVQGKEATKALSEIGRAINYSQASRNSFIQTCQRLGSKQELMKNGRLNYWMTLVSNLPWDSVYEALGVKLPAPQNEGSHQGQERLNALVTALPGYKDFLRSPQLVISASKNNASKIPSDVAVSVVNGNFLLEKKVAVPACPDEGGLEAEYGAFLRFHAARFSDDATRTVSVECAPAAIIQGLSALKRQTDALLAEDVALWRRYEAHQRESRSAVLMDRLNATFTPEEIAQLKKHLAV</sequence>
<protein>
    <submittedName>
        <fullName evidence="1">Phosphoenolpyruvate-protein phosphotransferase</fullName>
    </submittedName>
</protein>
<dbReference type="GO" id="GO:0016740">
    <property type="term" value="F:transferase activity"/>
    <property type="evidence" value="ECO:0007669"/>
    <property type="project" value="UniProtKB-KW"/>
</dbReference>
<dbReference type="AlphaFoldDB" id="A0A2R5F937"/>
<dbReference type="Proteomes" id="UP000245081">
    <property type="component" value="Unassembled WGS sequence"/>
</dbReference>
<keyword evidence="2" id="KW-1185">Reference proteome</keyword>
<gene>
    <name evidence="1" type="ORF">NMK_2144</name>
</gene>
<keyword evidence="1" id="KW-0808">Transferase</keyword>
<accession>A0A2R5F937</accession>